<gene>
    <name evidence="1" type="ORF">EI982_01360</name>
</gene>
<dbReference type="KEGG" id="hra:EI982_01360"/>
<accession>A0A6B9F5C5</accession>
<dbReference type="RefSeq" id="WP_157687776.1">
    <property type="nucleotide sequence ID" value="NZ_CP034345.1"/>
</dbReference>
<evidence type="ECO:0000313" key="2">
    <source>
        <dbReference type="Proteomes" id="UP000428325"/>
    </source>
</evidence>
<dbReference type="EMBL" id="CP034345">
    <property type="protein sequence ID" value="QGX93534.1"/>
    <property type="molecule type" value="Genomic_DNA"/>
</dbReference>
<sequence length="106" mass="10764">MTGAERPLDVHADLTVEVDGATVSIRGYGDLVVVRAPSLAAARALSTGTGLLLDRLHDADVTLDLRVRGHSVARAGPGHDPGLLSRAVGAAPARLSPGGVVLSLLD</sequence>
<dbReference type="AlphaFoldDB" id="A0A6B9F5C5"/>
<organism evidence="1 2">
    <name type="scientific">Haloplanus rallus</name>
    <dbReference type="NCBI Taxonomy" id="1816183"/>
    <lineage>
        <taxon>Archaea</taxon>
        <taxon>Methanobacteriati</taxon>
        <taxon>Methanobacteriota</taxon>
        <taxon>Stenosarchaea group</taxon>
        <taxon>Halobacteria</taxon>
        <taxon>Halobacteriales</taxon>
        <taxon>Haloferacaceae</taxon>
        <taxon>Haloplanus</taxon>
    </lineage>
</organism>
<evidence type="ECO:0000313" key="1">
    <source>
        <dbReference type="EMBL" id="QGX93534.1"/>
    </source>
</evidence>
<keyword evidence="2" id="KW-1185">Reference proteome</keyword>
<dbReference type="GeneID" id="99244493"/>
<reference evidence="1 2" key="1">
    <citation type="submission" date="2018-12" db="EMBL/GenBank/DDBJ databases">
        <title>Complete genome sequence of Haloplanus rallus MBLA0036.</title>
        <authorList>
            <person name="Nam Y.-d."/>
            <person name="Kang J."/>
            <person name="Chung W.-H."/>
            <person name="Park Y.S."/>
        </authorList>
    </citation>
    <scope>NUCLEOTIDE SEQUENCE [LARGE SCALE GENOMIC DNA]</scope>
    <source>
        <strain evidence="1 2">MBLA0036</strain>
    </source>
</reference>
<dbReference type="Proteomes" id="UP000428325">
    <property type="component" value="Chromosome"/>
</dbReference>
<proteinExistence type="predicted"/>
<name>A0A6B9F5C5_9EURY</name>
<evidence type="ECO:0008006" key="3">
    <source>
        <dbReference type="Google" id="ProtNLM"/>
    </source>
</evidence>
<protein>
    <recommendedName>
        <fullName evidence="3">Peptide ABC transporter ATP-binding protein</fullName>
    </recommendedName>
</protein>
<dbReference type="OrthoDB" id="307864at2157"/>